<dbReference type="GeneID" id="37028821"/>
<name>A0A316UIR6_9BASI</name>
<keyword evidence="2" id="KW-1185">Reference proteome</keyword>
<protein>
    <submittedName>
        <fullName evidence="1">Uncharacterized protein</fullName>
    </submittedName>
</protein>
<sequence length="202" mass="22879">MAPTETMSKFFNFVRQKAGQLDVDDVPRPSICSWSPSTAINAPDGLSRAQWLQAERLLPGALRRAVHKSSDGYWICSFYAASGHGDTTLIAPSPPNETDSWHVLLALDPETSTVRYVYKLRADASPPADDEWAIWDKAVDEYPVTYEARNACRKVVGLRAQTRDRSAVKRNRDEDSDVDQLVNNNFEFHSRGRRVFFLRRSC</sequence>
<dbReference type="RefSeq" id="XP_025359784.1">
    <property type="nucleotide sequence ID" value="XM_025506998.1"/>
</dbReference>
<evidence type="ECO:0000313" key="2">
    <source>
        <dbReference type="Proteomes" id="UP000245884"/>
    </source>
</evidence>
<dbReference type="Proteomes" id="UP000245884">
    <property type="component" value="Unassembled WGS sequence"/>
</dbReference>
<evidence type="ECO:0000313" key="1">
    <source>
        <dbReference type="EMBL" id="PWN25172.1"/>
    </source>
</evidence>
<gene>
    <name evidence="1" type="ORF">BDZ90DRAFT_234373</name>
</gene>
<proteinExistence type="predicted"/>
<dbReference type="EMBL" id="KZ819677">
    <property type="protein sequence ID" value="PWN25172.1"/>
    <property type="molecule type" value="Genomic_DNA"/>
</dbReference>
<accession>A0A316UIR6</accession>
<reference evidence="1 2" key="1">
    <citation type="journal article" date="2018" name="Mol. Biol. Evol.">
        <title>Broad Genomic Sampling Reveals a Smut Pathogenic Ancestry of the Fungal Clade Ustilaginomycotina.</title>
        <authorList>
            <person name="Kijpornyongpan T."/>
            <person name="Mondo S.J."/>
            <person name="Barry K."/>
            <person name="Sandor L."/>
            <person name="Lee J."/>
            <person name="Lipzen A."/>
            <person name="Pangilinan J."/>
            <person name="LaButti K."/>
            <person name="Hainaut M."/>
            <person name="Henrissat B."/>
            <person name="Grigoriev I.V."/>
            <person name="Spatafora J.W."/>
            <person name="Aime M.C."/>
        </authorList>
    </citation>
    <scope>NUCLEOTIDE SEQUENCE [LARGE SCALE GENOMIC DNA]</scope>
    <source>
        <strain evidence="1 2">MCA 5214</strain>
    </source>
</reference>
<dbReference type="AlphaFoldDB" id="A0A316UIR6"/>
<organism evidence="1 2">
    <name type="scientific">Jaminaea rosea</name>
    <dbReference type="NCBI Taxonomy" id="1569628"/>
    <lineage>
        <taxon>Eukaryota</taxon>
        <taxon>Fungi</taxon>
        <taxon>Dikarya</taxon>
        <taxon>Basidiomycota</taxon>
        <taxon>Ustilaginomycotina</taxon>
        <taxon>Exobasidiomycetes</taxon>
        <taxon>Microstromatales</taxon>
        <taxon>Microstromatales incertae sedis</taxon>
        <taxon>Jaminaea</taxon>
    </lineage>
</organism>